<evidence type="ECO:0000259" key="1">
    <source>
        <dbReference type="Pfam" id="PF01764"/>
    </source>
</evidence>
<dbReference type="GO" id="GO:0006629">
    <property type="term" value="P:lipid metabolic process"/>
    <property type="evidence" value="ECO:0007669"/>
    <property type="project" value="InterPro"/>
</dbReference>
<dbReference type="InterPro" id="IPR029058">
    <property type="entry name" value="AB_hydrolase_fold"/>
</dbReference>
<organism evidence="2 3">
    <name type="scientific">Symbiodinium necroappetens</name>
    <dbReference type="NCBI Taxonomy" id="1628268"/>
    <lineage>
        <taxon>Eukaryota</taxon>
        <taxon>Sar</taxon>
        <taxon>Alveolata</taxon>
        <taxon>Dinophyceae</taxon>
        <taxon>Suessiales</taxon>
        <taxon>Symbiodiniaceae</taxon>
        <taxon>Symbiodinium</taxon>
    </lineage>
</organism>
<dbReference type="AlphaFoldDB" id="A0A812IME6"/>
<dbReference type="Proteomes" id="UP000601435">
    <property type="component" value="Unassembled WGS sequence"/>
</dbReference>
<accession>A0A812IME6</accession>
<dbReference type="Pfam" id="PF01764">
    <property type="entry name" value="Lipase_3"/>
    <property type="match status" value="1"/>
</dbReference>
<dbReference type="Gene3D" id="3.40.50.1820">
    <property type="entry name" value="alpha/beta hydrolase"/>
    <property type="match status" value="1"/>
</dbReference>
<proteinExistence type="predicted"/>
<dbReference type="InterPro" id="IPR051218">
    <property type="entry name" value="Sec_MonoDiacylglyc_Lipase"/>
</dbReference>
<dbReference type="SUPFAM" id="SSF53474">
    <property type="entry name" value="alpha/beta-Hydrolases"/>
    <property type="match status" value="1"/>
</dbReference>
<evidence type="ECO:0000313" key="3">
    <source>
        <dbReference type="Proteomes" id="UP000601435"/>
    </source>
</evidence>
<dbReference type="InterPro" id="IPR002921">
    <property type="entry name" value="Fungal_lipase-type"/>
</dbReference>
<gene>
    <name evidence="2" type="ORF">SNEC2469_LOCUS329</name>
</gene>
<keyword evidence="3" id="KW-1185">Reference proteome</keyword>
<protein>
    <recommendedName>
        <fullName evidence="1">Fungal lipase-type domain-containing protein</fullName>
    </recommendedName>
</protein>
<evidence type="ECO:0000313" key="2">
    <source>
        <dbReference type="EMBL" id="CAE7158587.1"/>
    </source>
</evidence>
<feature type="domain" description="Fungal lipase-type" evidence="1">
    <location>
        <begin position="101"/>
        <end position="236"/>
    </location>
</feature>
<dbReference type="OrthoDB" id="436999at2759"/>
<sequence>MAAFASQLLATPQYLQQELWRCALSYCDFQGDSDNDCIRLFCGDRLPPDIASEFVEVDSTHGFWECTSSSSDAVKFFQETSALRLVGRLRRGGEAEAELELAFRGTDRIANWLTNFTTSLVPCEVGSQAGMVHQGFQKAYLSLRTVLLDKIRDCLKEHGLTQRASLLLRVTGHSLGGALAMLCAYDFAHNYGWEAWCVTWGTPRLGDAAFAAAFQRLVPRMARFINKMDVVACLPANPKDPNDNNRKVSTVLSTAFSPLQKAMQAHDYRHVCTAVILDPTTSKSLHMMSLDWAMLVDGGE</sequence>
<reference evidence="2" key="1">
    <citation type="submission" date="2021-02" db="EMBL/GenBank/DDBJ databases">
        <authorList>
            <person name="Dougan E. K."/>
            <person name="Rhodes N."/>
            <person name="Thang M."/>
            <person name="Chan C."/>
        </authorList>
    </citation>
    <scope>NUCLEOTIDE SEQUENCE</scope>
</reference>
<dbReference type="CDD" id="cd00519">
    <property type="entry name" value="Lipase_3"/>
    <property type="match status" value="1"/>
</dbReference>
<dbReference type="PANTHER" id="PTHR45856:SF24">
    <property type="entry name" value="FUNGAL LIPASE-LIKE DOMAIN-CONTAINING PROTEIN"/>
    <property type="match status" value="1"/>
</dbReference>
<dbReference type="PANTHER" id="PTHR45856">
    <property type="entry name" value="ALPHA/BETA-HYDROLASES SUPERFAMILY PROTEIN"/>
    <property type="match status" value="1"/>
</dbReference>
<dbReference type="EMBL" id="CAJNJA010001315">
    <property type="protein sequence ID" value="CAE7158587.1"/>
    <property type="molecule type" value="Genomic_DNA"/>
</dbReference>
<comment type="caution">
    <text evidence="2">The sequence shown here is derived from an EMBL/GenBank/DDBJ whole genome shotgun (WGS) entry which is preliminary data.</text>
</comment>
<name>A0A812IME6_9DINO</name>